<dbReference type="Pfam" id="PF01263">
    <property type="entry name" value="Aldose_epim"/>
    <property type="match status" value="1"/>
</dbReference>
<protein>
    <submittedName>
        <fullName evidence="5">Bifunctional protein gal10</fullName>
    </submittedName>
</protein>
<evidence type="ECO:0000256" key="4">
    <source>
        <dbReference type="SAM" id="MobiDB-lite"/>
    </source>
</evidence>
<dbReference type="EMBL" id="LFJN01000036">
    <property type="protein sequence ID" value="KPI35826.1"/>
    <property type="molecule type" value="Genomic_DNA"/>
</dbReference>
<evidence type="ECO:0000256" key="3">
    <source>
        <dbReference type="ARBA" id="ARBA00023277"/>
    </source>
</evidence>
<comment type="caution">
    <text evidence="5">The sequence shown here is derived from an EMBL/GenBank/DDBJ whole genome shotgun (WGS) entry which is preliminary data.</text>
</comment>
<evidence type="ECO:0000313" key="5">
    <source>
        <dbReference type="EMBL" id="KPI35826.1"/>
    </source>
</evidence>
<dbReference type="SUPFAM" id="SSF74650">
    <property type="entry name" value="Galactose mutarotase-like"/>
    <property type="match status" value="1"/>
</dbReference>
<dbReference type="STRING" id="1664694.A0A0N1GYM2"/>
<evidence type="ECO:0000313" key="6">
    <source>
        <dbReference type="Proteomes" id="UP000038010"/>
    </source>
</evidence>
<keyword evidence="2" id="KW-0413">Isomerase</keyword>
<dbReference type="OrthoDB" id="274691at2759"/>
<keyword evidence="6" id="KW-1185">Reference proteome</keyword>
<reference evidence="5 6" key="1">
    <citation type="submission" date="2015-06" db="EMBL/GenBank/DDBJ databases">
        <title>Draft genome of the ant-associated black yeast Phialophora attae CBS 131958.</title>
        <authorList>
            <person name="Moreno L.F."/>
            <person name="Stielow B.J."/>
            <person name="de Hoog S."/>
            <person name="Vicente V.A."/>
            <person name="Weiss V.A."/>
            <person name="de Vries M."/>
            <person name="Cruz L.M."/>
            <person name="Souza E.M."/>
        </authorList>
    </citation>
    <scope>NUCLEOTIDE SEQUENCE [LARGE SCALE GENOMIC DNA]</scope>
    <source>
        <strain evidence="5 6">CBS 131958</strain>
    </source>
</reference>
<dbReference type="Gene3D" id="2.70.98.10">
    <property type="match status" value="1"/>
</dbReference>
<dbReference type="RefSeq" id="XP_017995789.1">
    <property type="nucleotide sequence ID" value="XM_018139958.1"/>
</dbReference>
<dbReference type="CDD" id="cd09019">
    <property type="entry name" value="galactose_mutarotase_like"/>
    <property type="match status" value="1"/>
</dbReference>
<dbReference type="GO" id="GO:0033499">
    <property type="term" value="P:galactose catabolic process via UDP-galactose, Leloir pathway"/>
    <property type="evidence" value="ECO:0007669"/>
    <property type="project" value="TreeGrafter"/>
</dbReference>
<dbReference type="AlphaFoldDB" id="A0A0N1GYM2"/>
<name>A0A0N1GYM2_9EURO</name>
<accession>A0A0N1GYM2</accession>
<dbReference type="PANTHER" id="PTHR10091">
    <property type="entry name" value="ALDOSE-1-EPIMERASE"/>
    <property type="match status" value="1"/>
</dbReference>
<evidence type="ECO:0000256" key="1">
    <source>
        <dbReference type="ARBA" id="ARBA00006206"/>
    </source>
</evidence>
<dbReference type="Proteomes" id="UP000038010">
    <property type="component" value="Unassembled WGS sequence"/>
</dbReference>
<dbReference type="PANTHER" id="PTHR10091:SF0">
    <property type="entry name" value="GALACTOSE MUTAROTASE"/>
    <property type="match status" value="1"/>
</dbReference>
<keyword evidence="3" id="KW-0119">Carbohydrate metabolism</keyword>
<organism evidence="5 6">
    <name type="scientific">Cyphellophora attinorum</name>
    <dbReference type="NCBI Taxonomy" id="1664694"/>
    <lineage>
        <taxon>Eukaryota</taxon>
        <taxon>Fungi</taxon>
        <taxon>Dikarya</taxon>
        <taxon>Ascomycota</taxon>
        <taxon>Pezizomycotina</taxon>
        <taxon>Eurotiomycetes</taxon>
        <taxon>Chaetothyriomycetidae</taxon>
        <taxon>Chaetothyriales</taxon>
        <taxon>Cyphellophoraceae</taxon>
        <taxon>Cyphellophora</taxon>
    </lineage>
</organism>
<dbReference type="GeneID" id="28731838"/>
<dbReference type="InterPro" id="IPR014718">
    <property type="entry name" value="GH-type_carb-bd"/>
</dbReference>
<evidence type="ECO:0000256" key="2">
    <source>
        <dbReference type="ARBA" id="ARBA00023235"/>
    </source>
</evidence>
<comment type="similarity">
    <text evidence="1">Belongs to the aldose epimerase family.</text>
</comment>
<dbReference type="InterPro" id="IPR047215">
    <property type="entry name" value="Galactose_mutarotase-like"/>
</dbReference>
<proteinExistence type="inferred from homology"/>
<gene>
    <name evidence="5" type="ORF">AB675_11137</name>
</gene>
<dbReference type="GO" id="GO:0030246">
    <property type="term" value="F:carbohydrate binding"/>
    <property type="evidence" value="ECO:0007669"/>
    <property type="project" value="InterPro"/>
</dbReference>
<dbReference type="GO" id="GO:0006006">
    <property type="term" value="P:glucose metabolic process"/>
    <property type="evidence" value="ECO:0007669"/>
    <property type="project" value="TreeGrafter"/>
</dbReference>
<dbReference type="InterPro" id="IPR008183">
    <property type="entry name" value="Aldose_1/G6P_1-epimerase"/>
</dbReference>
<dbReference type="InterPro" id="IPR011013">
    <property type="entry name" value="Gal_mutarotase_sf_dom"/>
</dbReference>
<dbReference type="GO" id="GO:0004034">
    <property type="term" value="F:aldose 1-epimerase activity"/>
    <property type="evidence" value="ECO:0007669"/>
    <property type="project" value="TreeGrafter"/>
</dbReference>
<feature type="region of interest" description="Disordered" evidence="4">
    <location>
        <begin position="76"/>
        <end position="97"/>
    </location>
</feature>
<dbReference type="VEuPathDB" id="FungiDB:AB675_11137"/>
<sequence>MSSSAFTFQPTGALIQEFNVGGQNIVLGFPTIEPYKDAPFFGETIGRVANRIKNGRIENLNGKSYQLYQNDGKQSLHGGKSGWGKQKFSGPEPISKDGKESVRFTYVSKDGEEGYPGTVKLQVDYTAFDEQEGNATKTVLITEYEVELVGDEVEETVVNVTNHSYFNVTGTESISGTEATLGTSKYQVVDDAAIPTGAIEDWPGVKANEPFELGPTEPDIDHCFVLNAEDPSCPLDTRQSTLNKIVTLFSAKNRIHLEIFSTEPAFQFYTGKFIDVPATKDTPARKARAGLCVEPSRWINAINVPEWRDQVLLKKGQKWGSRTVYKAWKD</sequence>